<evidence type="ECO:0000259" key="5">
    <source>
        <dbReference type="PROSITE" id="PS01124"/>
    </source>
</evidence>
<dbReference type="PROSITE" id="PS01124">
    <property type="entry name" value="HTH_ARAC_FAMILY_2"/>
    <property type="match status" value="1"/>
</dbReference>
<dbReference type="RefSeq" id="WP_235122288.1">
    <property type="nucleotide sequence ID" value="NZ_CP090978.1"/>
</dbReference>
<keyword evidence="2" id="KW-0238">DNA-binding</keyword>
<dbReference type="SUPFAM" id="SSF46689">
    <property type="entry name" value="Homeodomain-like"/>
    <property type="match status" value="2"/>
</dbReference>
<dbReference type="SMART" id="SM00342">
    <property type="entry name" value="HTH_ARAC"/>
    <property type="match status" value="1"/>
</dbReference>
<keyword evidence="4" id="KW-1133">Transmembrane helix</keyword>
<keyword evidence="4" id="KW-0472">Membrane</keyword>
<protein>
    <submittedName>
        <fullName evidence="6">AraC family transcriptional regulator</fullName>
    </submittedName>
</protein>
<dbReference type="PRINTS" id="PR00032">
    <property type="entry name" value="HTHARAC"/>
</dbReference>
<dbReference type="EMBL" id="CP090978">
    <property type="protein sequence ID" value="UJF35727.1"/>
    <property type="molecule type" value="Genomic_DNA"/>
</dbReference>
<dbReference type="InterPro" id="IPR020449">
    <property type="entry name" value="Tscrpt_reg_AraC-type_HTH"/>
</dbReference>
<dbReference type="InterPro" id="IPR018062">
    <property type="entry name" value="HTH_AraC-typ_CS"/>
</dbReference>
<dbReference type="Pfam" id="PF12833">
    <property type="entry name" value="HTH_18"/>
    <property type="match status" value="1"/>
</dbReference>
<dbReference type="PANTHER" id="PTHR43280:SF2">
    <property type="entry name" value="HTH-TYPE TRANSCRIPTIONAL REGULATOR EXSA"/>
    <property type="match status" value="1"/>
</dbReference>
<evidence type="ECO:0000256" key="3">
    <source>
        <dbReference type="ARBA" id="ARBA00023163"/>
    </source>
</evidence>
<dbReference type="InterPro" id="IPR041522">
    <property type="entry name" value="CdaR_GGDEF"/>
</dbReference>
<dbReference type="PANTHER" id="PTHR43280">
    <property type="entry name" value="ARAC-FAMILY TRANSCRIPTIONAL REGULATOR"/>
    <property type="match status" value="1"/>
</dbReference>
<evidence type="ECO:0000256" key="1">
    <source>
        <dbReference type="ARBA" id="ARBA00023015"/>
    </source>
</evidence>
<dbReference type="Proteomes" id="UP001649230">
    <property type="component" value="Chromosome"/>
</dbReference>
<feature type="transmembrane region" description="Helical" evidence="4">
    <location>
        <begin position="90"/>
        <end position="113"/>
    </location>
</feature>
<dbReference type="InterPro" id="IPR018060">
    <property type="entry name" value="HTH_AraC"/>
</dbReference>
<keyword evidence="7" id="KW-1185">Reference proteome</keyword>
<dbReference type="Gene3D" id="1.10.10.60">
    <property type="entry name" value="Homeodomain-like"/>
    <property type="match status" value="2"/>
</dbReference>
<evidence type="ECO:0000256" key="4">
    <source>
        <dbReference type="SAM" id="Phobius"/>
    </source>
</evidence>
<dbReference type="PROSITE" id="PS00041">
    <property type="entry name" value="HTH_ARAC_FAMILY_1"/>
    <property type="match status" value="1"/>
</dbReference>
<accession>A0ABY3SRX6</accession>
<organism evidence="6 7">
    <name type="scientific">Paenibacillus hexagrammi</name>
    <dbReference type="NCBI Taxonomy" id="2908839"/>
    <lineage>
        <taxon>Bacteria</taxon>
        <taxon>Bacillati</taxon>
        <taxon>Bacillota</taxon>
        <taxon>Bacilli</taxon>
        <taxon>Bacillales</taxon>
        <taxon>Paenibacillaceae</taxon>
        <taxon>Paenibacillus</taxon>
    </lineage>
</organism>
<sequence>MLLDMGGNSHTNTYLTTLNGELISSRMVAASQYEPLIASAAKMANQDGDHYYVDSTRKVPSLITYSKPMDNGWLLISETPMNYLIHKLSFIRNVTVTVCLLLIVIGAVISYFLSRSIYLPFKRLLHLNTSLESSFRASLPAMQERFVDHLLNNKIGSSSEIQSQIDFFQSRLTPLGYVVMLIEIDNYPLLVNSYSSMDLNLYKFAIGNIAEEIVGEPFNCLSTEGKANQRALLINVRETTQSELTIILKEIATRVSATIYSMLKFTVTIGIGNRYEHIEDAYMSYNEALDSIQHKLVLGANQILFYQDIAQDRSGIDYYYPFQLEKHMMNLLKKGDTEGALACLDSLTQEVKEKRDLSHANIFRIYTRLLDAALEALTELNGTIGKAFGEDVLLYRELAGRETVDAIHEWFGSTIITRIAAYAAVKEQSNPLVDKAVQHLQQHFRTDLSVEEVAEAVGINPAYLSRLFKQQVGKTIVEYLTNLRLEESKQLLSESSLNIHEIARSIGYNNTNSYIRFFKKYEGITPGDYRKQNSTGG</sequence>
<gene>
    <name evidence="6" type="ORF">L0M14_11910</name>
</gene>
<keyword evidence="4" id="KW-0812">Transmembrane</keyword>
<reference evidence="6 7" key="1">
    <citation type="journal article" date="2024" name="Int. J. Syst. Evol. Microbiol.">
        <title>Paenibacillus hexagrammi sp. nov., a novel bacterium isolated from the gut content of Hexagrammos agrammus.</title>
        <authorList>
            <person name="Jung H.K."/>
            <person name="Kim D.G."/>
            <person name="Zin H."/>
            <person name="Park J."/>
            <person name="Jung H."/>
            <person name="Kim Y.O."/>
            <person name="Kong H.J."/>
            <person name="Kim J.W."/>
            <person name="Kim Y.S."/>
        </authorList>
    </citation>
    <scope>NUCLEOTIDE SEQUENCE [LARGE SCALE GENOMIC DNA]</scope>
    <source>
        <strain evidence="6 7">YPD9-1</strain>
    </source>
</reference>
<name>A0ABY3SRX6_9BACL</name>
<proteinExistence type="predicted"/>
<dbReference type="Pfam" id="PF17853">
    <property type="entry name" value="GGDEF_2"/>
    <property type="match status" value="1"/>
</dbReference>
<evidence type="ECO:0000256" key="2">
    <source>
        <dbReference type="ARBA" id="ARBA00023125"/>
    </source>
</evidence>
<evidence type="ECO:0000313" key="7">
    <source>
        <dbReference type="Proteomes" id="UP001649230"/>
    </source>
</evidence>
<evidence type="ECO:0000313" key="6">
    <source>
        <dbReference type="EMBL" id="UJF35727.1"/>
    </source>
</evidence>
<keyword evidence="3" id="KW-0804">Transcription</keyword>
<keyword evidence="1" id="KW-0805">Transcription regulation</keyword>
<feature type="domain" description="HTH araC/xylS-type" evidence="5">
    <location>
        <begin position="434"/>
        <end position="532"/>
    </location>
</feature>
<dbReference type="InterPro" id="IPR009057">
    <property type="entry name" value="Homeodomain-like_sf"/>
</dbReference>